<dbReference type="InterPro" id="IPR050074">
    <property type="entry name" value="DHO_dehydrogenase"/>
</dbReference>
<evidence type="ECO:0000259" key="12">
    <source>
        <dbReference type="Pfam" id="PF01180"/>
    </source>
</evidence>
<accession>A0A2N0AH61</accession>
<feature type="binding site" evidence="11">
    <location>
        <position position="178"/>
    </location>
    <ligand>
        <name>FMN</name>
        <dbReference type="ChEBI" id="CHEBI:58210"/>
    </ligand>
</feature>
<sequence>MFYNHLIKPILFHLDPESAHHLAATFLSLSQKIPFFHKTLSSLFEYKSKRLEQTIQGIHFPNPLGLAAGFDKTAELYPTMIHMGFGSIEVGTITAKAQPGNDKPRLFRYPKHKALINRMGFNNPGADTTESNLKKQEKFGVRGINAGKSKVTELENAVDDYVYTLKKLVPYGDYAVINISSPNTPGLRSLQSKKTLINLIEGIQSAFDHKFPVPLYLKFAPDLTEDELVENLKVCLDYKINGVILTNTTLNKEVLGETNPEEGGLSGGPLFERSLQFVSLAYKTLKGKIPIIGVGGIDSGEKAKLMIEAGANLIQIYTGYIYEGPFLPYQICSYLDKVIKQKKLSNISELVGTGNPL</sequence>
<feature type="binding site" evidence="11">
    <location>
        <position position="72"/>
    </location>
    <ligand>
        <name>substrate</name>
    </ligand>
</feature>
<feature type="binding site" evidence="11">
    <location>
        <position position="145"/>
    </location>
    <ligand>
        <name>FMN</name>
        <dbReference type="ChEBI" id="CHEBI:58210"/>
    </ligand>
</feature>
<dbReference type="GO" id="GO:0044205">
    <property type="term" value="P:'de novo' UMP biosynthetic process"/>
    <property type="evidence" value="ECO:0007669"/>
    <property type="project" value="UniProtKB-UniRule"/>
</dbReference>
<evidence type="ECO:0000256" key="11">
    <source>
        <dbReference type="HAMAP-Rule" id="MF_00225"/>
    </source>
</evidence>
<gene>
    <name evidence="11" type="primary">pyrD</name>
    <name evidence="13" type="ORF">CH364_15610</name>
</gene>
<comment type="catalytic activity">
    <reaction evidence="10 11">
        <text>(S)-dihydroorotate + a quinone = orotate + a quinol</text>
        <dbReference type="Rhea" id="RHEA:30187"/>
        <dbReference type="ChEBI" id="CHEBI:24646"/>
        <dbReference type="ChEBI" id="CHEBI:30839"/>
        <dbReference type="ChEBI" id="CHEBI:30864"/>
        <dbReference type="ChEBI" id="CHEBI:132124"/>
        <dbReference type="EC" id="1.3.5.2"/>
    </reaction>
</comment>
<feature type="binding site" evidence="11">
    <location>
        <position position="246"/>
    </location>
    <ligand>
        <name>FMN</name>
        <dbReference type="ChEBI" id="CHEBI:58210"/>
    </ligand>
</feature>
<dbReference type="InterPro" id="IPR001295">
    <property type="entry name" value="Dihydroorotate_DH_CS"/>
</dbReference>
<feature type="binding site" evidence="11">
    <location>
        <begin position="68"/>
        <end position="72"/>
    </location>
    <ligand>
        <name>FMN</name>
        <dbReference type="ChEBI" id="CHEBI:58210"/>
    </ligand>
</feature>
<dbReference type="PROSITE" id="PS00912">
    <property type="entry name" value="DHODEHASE_2"/>
    <property type="match status" value="1"/>
</dbReference>
<comment type="cofactor">
    <cofactor evidence="11">
        <name>FMN</name>
        <dbReference type="ChEBI" id="CHEBI:58210"/>
    </cofactor>
    <text evidence="11">Binds 1 FMN per subunit.</text>
</comment>
<reference evidence="13 14" key="1">
    <citation type="submission" date="2017-07" db="EMBL/GenBank/DDBJ databases">
        <title>Leptospira spp. isolated from tropical soils.</title>
        <authorList>
            <person name="Thibeaux R."/>
            <person name="Iraola G."/>
            <person name="Ferres I."/>
            <person name="Bierque E."/>
            <person name="Girault D."/>
            <person name="Soupe-Gilbert M.-E."/>
            <person name="Picardeau M."/>
            <person name="Goarant C."/>
        </authorList>
    </citation>
    <scope>NUCLEOTIDE SEQUENCE [LARGE SCALE GENOMIC DNA]</scope>
    <source>
        <strain evidence="13 14">FH2-B-A1</strain>
    </source>
</reference>
<keyword evidence="6 11" id="KW-0288">FMN</keyword>
<dbReference type="SUPFAM" id="SSF51395">
    <property type="entry name" value="FMN-linked oxidoreductases"/>
    <property type="match status" value="1"/>
</dbReference>
<feature type="binding site" evidence="11">
    <location>
        <position position="178"/>
    </location>
    <ligand>
        <name>substrate</name>
    </ligand>
</feature>
<dbReference type="AlphaFoldDB" id="A0A2N0AH61"/>
<feature type="domain" description="Dihydroorotate dehydrogenase catalytic" evidence="12">
    <location>
        <begin position="51"/>
        <end position="338"/>
    </location>
</feature>
<feature type="binding site" evidence="11">
    <location>
        <position position="296"/>
    </location>
    <ligand>
        <name>FMN</name>
        <dbReference type="ChEBI" id="CHEBI:58210"/>
    </ligand>
</feature>
<evidence type="ECO:0000256" key="8">
    <source>
        <dbReference type="ARBA" id="ARBA00023002"/>
    </source>
</evidence>
<comment type="function">
    <text evidence="1 11">Catalyzes the conversion of dihydroorotate to orotate with quinone as electron acceptor.</text>
</comment>
<comment type="subunit">
    <text evidence="11">Monomer.</text>
</comment>
<dbReference type="NCBIfam" id="NF003652">
    <property type="entry name" value="PRK05286.2-5"/>
    <property type="match status" value="1"/>
</dbReference>
<dbReference type="GO" id="GO:0106430">
    <property type="term" value="F:dihydroorotate dehydrogenase (quinone) activity"/>
    <property type="evidence" value="ECO:0007669"/>
    <property type="project" value="UniProtKB-EC"/>
</dbReference>
<dbReference type="Pfam" id="PF01180">
    <property type="entry name" value="DHO_dh"/>
    <property type="match status" value="1"/>
</dbReference>
<dbReference type="EC" id="1.3.5.2" evidence="11"/>
<keyword evidence="11" id="KW-1003">Cell membrane</keyword>
<comment type="similarity">
    <text evidence="4 11">Belongs to the dihydroorotate dehydrogenase family. Type 2 subfamily.</text>
</comment>
<dbReference type="GO" id="GO:0006207">
    <property type="term" value="P:'de novo' pyrimidine nucleobase biosynthetic process"/>
    <property type="evidence" value="ECO:0007669"/>
    <property type="project" value="UniProtKB-UniRule"/>
</dbReference>
<proteinExistence type="inferred from homology"/>
<organism evidence="13 14">
    <name type="scientific">Leptospira harrisiae</name>
    <dbReference type="NCBI Taxonomy" id="2023189"/>
    <lineage>
        <taxon>Bacteria</taxon>
        <taxon>Pseudomonadati</taxon>
        <taxon>Spirochaetota</taxon>
        <taxon>Spirochaetia</taxon>
        <taxon>Leptospirales</taxon>
        <taxon>Leptospiraceae</taxon>
        <taxon>Leptospira</taxon>
    </lineage>
</organism>
<dbReference type="OrthoDB" id="9802377at2"/>
<name>A0A2N0AH61_9LEPT</name>
<dbReference type="CDD" id="cd04738">
    <property type="entry name" value="DHOD_2_like"/>
    <property type="match status" value="1"/>
</dbReference>
<evidence type="ECO:0000256" key="4">
    <source>
        <dbReference type="ARBA" id="ARBA00005359"/>
    </source>
</evidence>
<dbReference type="GO" id="GO:0005886">
    <property type="term" value="C:plasma membrane"/>
    <property type="evidence" value="ECO:0007669"/>
    <property type="project" value="UniProtKB-SubCell"/>
</dbReference>
<dbReference type="NCBIfam" id="TIGR01036">
    <property type="entry name" value="pyrD_sub2"/>
    <property type="match status" value="1"/>
</dbReference>
<evidence type="ECO:0000256" key="1">
    <source>
        <dbReference type="ARBA" id="ARBA00003125"/>
    </source>
</evidence>
<evidence type="ECO:0000256" key="2">
    <source>
        <dbReference type="ARBA" id="ARBA00004370"/>
    </source>
</evidence>
<feature type="binding site" evidence="11">
    <location>
        <position position="218"/>
    </location>
    <ligand>
        <name>FMN</name>
        <dbReference type="ChEBI" id="CHEBI:58210"/>
    </ligand>
</feature>
<feature type="binding site" evidence="11">
    <location>
        <begin position="117"/>
        <end position="121"/>
    </location>
    <ligand>
        <name>substrate</name>
    </ligand>
</feature>
<protein>
    <recommendedName>
        <fullName evidence="11">Dihydroorotate dehydrogenase (quinone)</fullName>
        <ecNumber evidence="11">1.3.5.2</ecNumber>
    </recommendedName>
    <alternativeName>
        <fullName evidence="11">DHOdehase</fullName>
        <shortName evidence="11">DHOD</shortName>
        <shortName evidence="11">DHODase</shortName>
    </alternativeName>
    <alternativeName>
        <fullName evidence="11">Dihydroorotate oxidase</fullName>
    </alternativeName>
</protein>
<dbReference type="GO" id="GO:0005737">
    <property type="term" value="C:cytoplasm"/>
    <property type="evidence" value="ECO:0007669"/>
    <property type="project" value="InterPro"/>
</dbReference>
<dbReference type="UniPathway" id="UPA00070">
    <property type="reaction ID" value="UER00946"/>
</dbReference>
<feature type="binding site" evidence="11">
    <location>
        <begin position="317"/>
        <end position="318"/>
    </location>
    <ligand>
        <name>FMN</name>
        <dbReference type="ChEBI" id="CHEBI:58210"/>
    </ligand>
</feature>
<feature type="binding site" evidence="11">
    <location>
        <position position="92"/>
    </location>
    <ligand>
        <name>FMN</name>
        <dbReference type="ChEBI" id="CHEBI:58210"/>
    </ligand>
</feature>
<evidence type="ECO:0000256" key="5">
    <source>
        <dbReference type="ARBA" id="ARBA00022630"/>
    </source>
</evidence>
<dbReference type="RefSeq" id="WP_100743591.1">
    <property type="nucleotide sequence ID" value="NZ_NPDW01000002.1"/>
</dbReference>
<keyword evidence="14" id="KW-1185">Reference proteome</keyword>
<dbReference type="HAMAP" id="MF_00225">
    <property type="entry name" value="DHO_dh_type2"/>
    <property type="match status" value="1"/>
</dbReference>
<dbReference type="PANTHER" id="PTHR48109:SF4">
    <property type="entry name" value="DIHYDROOROTATE DEHYDROGENASE (QUINONE), MITOCHONDRIAL"/>
    <property type="match status" value="1"/>
</dbReference>
<dbReference type="EMBL" id="NPDX01000005">
    <property type="protein sequence ID" value="PJZ83620.1"/>
    <property type="molecule type" value="Genomic_DNA"/>
</dbReference>
<comment type="pathway">
    <text evidence="3 11">Pyrimidine metabolism; UMP biosynthesis via de novo pathway; orotate from (S)-dihydroorotate (quinone route): step 1/1.</text>
</comment>
<dbReference type="Proteomes" id="UP000232145">
    <property type="component" value="Unassembled WGS sequence"/>
</dbReference>
<feature type="binding site" evidence="11">
    <location>
        <position position="267"/>
    </location>
    <ligand>
        <name>FMN</name>
        <dbReference type="ChEBI" id="CHEBI:58210"/>
    </ligand>
</feature>
<keyword evidence="5 11" id="KW-0285">Flavoprotein</keyword>
<comment type="subcellular location">
    <subcellularLocation>
        <location evidence="11">Cell membrane</location>
        <topology evidence="11">Peripheral membrane protein</topology>
    </subcellularLocation>
    <subcellularLocation>
        <location evidence="2">Membrane</location>
    </subcellularLocation>
</comment>
<evidence type="ECO:0000256" key="7">
    <source>
        <dbReference type="ARBA" id="ARBA00022975"/>
    </source>
</evidence>
<dbReference type="Gene3D" id="3.20.20.70">
    <property type="entry name" value="Aldolase class I"/>
    <property type="match status" value="1"/>
</dbReference>
<dbReference type="InterPro" id="IPR013785">
    <property type="entry name" value="Aldolase_TIM"/>
</dbReference>
<evidence type="ECO:0000256" key="3">
    <source>
        <dbReference type="ARBA" id="ARBA00005161"/>
    </source>
</evidence>
<feature type="binding site" evidence="11">
    <location>
        <position position="183"/>
    </location>
    <ligand>
        <name>substrate</name>
    </ligand>
</feature>
<evidence type="ECO:0000256" key="10">
    <source>
        <dbReference type="ARBA" id="ARBA00048639"/>
    </source>
</evidence>
<feature type="active site" description="Nucleophile" evidence="11">
    <location>
        <position position="181"/>
    </location>
</feature>
<evidence type="ECO:0000256" key="9">
    <source>
        <dbReference type="ARBA" id="ARBA00023136"/>
    </source>
</evidence>
<feature type="binding site" evidence="11">
    <location>
        <begin position="247"/>
        <end position="248"/>
    </location>
    <ligand>
        <name>substrate</name>
    </ligand>
</feature>
<evidence type="ECO:0000256" key="6">
    <source>
        <dbReference type="ARBA" id="ARBA00022643"/>
    </source>
</evidence>
<dbReference type="PANTHER" id="PTHR48109">
    <property type="entry name" value="DIHYDROOROTATE DEHYDROGENASE (QUINONE), MITOCHONDRIAL-RELATED"/>
    <property type="match status" value="1"/>
</dbReference>
<dbReference type="InterPro" id="IPR005720">
    <property type="entry name" value="Dihydroorotate_DH_cat"/>
</dbReference>
<keyword evidence="7 11" id="KW-0665">Pyrimidine biosynthesis</keyword>
<dbReference type="PROSITE" id="PS00911">
    <property type="entry name" value="DHODEHASE_1"/>
    <property type="match status" value="1"/>
</dbReference>
<comment type="caution">
    <text evidence="13">The sequence shown here is derived from an EMBL/GenBank/DDBJ whole genome shotgun (WGS) entry which is preliminary data.</text>
</comment>
<keyword evidence="8 11" id="KW-0560">Oxidoreductase</keyword>
<dbReference type="InterPro" id="IPR005719">
    <property type="entry name" value="Dihydroorotate_DH_2"/>
</dbReference>
<evidence type="ECO:0000313" key="14">
    <source>
        <dbReference type="Proteomes" id="UP000232145"/>
    </source>
</evidence>
<evidence type="ECO:0000313" key="13">
    <source>
        <dbReference type="EMBL" id="PJZ83620.1"/>
    </source>
</evidence>
<keyword evidence="9 11" id="KW-0472">Membrane</keyword>